<reference evidence="5" key="1">
    <citation type="submission" date="2015-08" db="EMBL/GenBank/DDBJ databases">
        <title>Genome sequence of the strict anaerobe Clostridium homopropionicum LuHBu1 (DSM 5847T).</title>
        <authorList>
            <person name="Poehlein A."/>
            <person name="Beck M."/>
            <person name="Schiel-Bengelsdorf B."/>
            <person name="Bengelsdorf F.R."/>
            <person name="Daniel R."/>
            <person name="Duerre P."/>
        </authorList>
    </citation>
    <scope>NUCLEOTIDE SEQUENCE [LARGE SCALE GENOMIC DNA]</scope>
    <source>
        <strain evidence="5">DSM 5847</strain>
    </source>
</reference>
<proteinExistence type="inferred from homology"/>
<comment type="caution">
    <text evidence="4">The sequence shown here is derived from an EMBL/GenBank/DDBJ whole genome shotgun (WGS) entry which is preliminary data.</text>
</comment>
<evidence type="ECO:0000313" key="5">
    <source>
        <dbReference type="Proteomes" id="UP000037043"/>
    </source>
</evidence>
<dbReference type="PIRSF" id="PIRSF016184">
    <property type="entry name" value="PhzC_PhzF"/>
    <property type="match status" value="1"/>
</dbReference>
<dbReference type="GO" id="GO:0005737">
    <property type="term" value="C:cytoplasm"/>
    <property type="evidence" value="ECO:0007669"/>
    <property type="project" value="TreeGrafter"/>
</dbReference>
<dbReference type="Pfam" id="PF02567">
    <property type="entry name" value="PhzC-PhzF"/>
    <property type="match status" value="1"/>
</dbReference>
<dbReference type="Gene3D" id="3.10.310.10">
    <property type="entry name" value="Diaminopimelate Epimerase, Chain A, domain 1"/>
    <property type="match status" value="2"/>
</dbReference>
<evidence type="ECO:0000313" key="4">
    <source>
        <dbReference type="EMBL" id="KOA20811.1"/>
    </source>
</evidence>
<gene>
    <name evidence="4" type="primary">yddE</name>
    <name evidence="4" type="ORF">CLHOM_09540</name>
</gene>
<dbReference type="SUPFAM" id="SSF54506">
    <property type="entry name" value="Diaminopimelate epimerase-like"/>
    <property type="match status" value="1"/>
</dbReference>
<comment type="similarity">
    <text evidence="1">Belongs to the PhzF family.</text>
</comment>
<dbReference type="STRING" id="36844.SAMN04488501_10343"/>
<dbReference type="Proteomes" id="UP000037043">
    <property type="component" value="Unassembled WGS sequence"/>
</dbReference>
<dbReference type="PANTHER" id="PTHR13774">
    <property type="entry name" value="PHENAZINE BIOSYNTHESIS PROTEIN"/>
    <property type="match status" value="1"/>
</dbReference>
<feature type="active site" evidence="3">
    <location>
        <position position="45"/>
    </location>
</feature>
<accession>A0A0L6ZCW5</accession>
<dbReference type="PATRIC" id="fig|1121318.3.peg.958"/>
<dbReference type="EC" id="5.1.-.-" evidence="4"/>
<dbReference type="InterPro" id="IPR003719">
    <property type="entry name" value="Phenazine_PhzF-like"/>
</dbReference>
<evidence type="ECO:0000256" key="1">
    <source>
        <dbReference type="ARBA" id="ARBA00008270"/>
    </source>
</evidence>
<dbReference type="EMBL" id="LHUR01000012">
    <property type="protein sequence ID" value="KOA20811.1"/>
    <property type="molecule type" value="Genomic_DNA"/>
</dbReference>
<keyword evidence="2 4" id="KW-0413">Isomerase</keyword>
<evidence type="ECO:0000256" key="2">
    <source>
        <dbReference type="ARBA" id="ARBA00023235"/>
    </source>
</evidence>
<dbReference type="RefSeq" id="WP_200903900.1">
    <property type="nucleotide sequence ID" value="NZ_LHUR01000012.1"/>
</dbReference>
<evidence type="ECO:0000256" key="3">
    <source>
        <dbReference type="PIRSR" id="PIRSR016184-1"/>
    </source>
</evidence>
<dbReference type="GO" id="GO:0016853">
    <property type="term" value="F:isomerase activity"/>
    <property type="evidence" value="ECO:0007669"/>
    <property type="project" value="UniProtKB-KW"/>
</dbReference>
<name>A0A0L6ZCW5_9CLOT</name>
<dbReference type="NCBIfam" id="TIGR00654">
    <property type="entry name" value="PhzF_family"/>
    <property type="match status" value="1"/>
</dbReference>
<protein>
    <submittedName>
        <fullName evidence="4">Putative isomerase YddE</fullName>
        <ecNumber evidence="4">5.1.-.-</ecNumber>
    </submittedName>
</protein>
<sequence>MIEIFQVDAFTNKAFSGNPAAICILKEPKEESFMQSLAKEMNLSETAFLLEKEDGYSLRWFTPSMEIDLCGHATLASAYVLWENGNLSRDKEAKFYTKSGILKAKLIDNWIQLDFPALSQEPSDPPKGLIEALGIKPIYIGRSKSNYLIQVESEEEVRNMKPNYNEIMNIPMHGVMVTSISKSPEYDFVSRFFAPEAGIFEDPVTGSAHCCLGPYWKDKLGKDIFMAYQASDRGGSLKVQVAGDRVFLSGKAVMIFKGELYYI</sequence>
<dbReference type="PANTHER" id="PTHR13774:SF17">
    <property type="entry name" value="PHENAZINE BIOSYNTHESIS-LIKE DOMAIN-CONTAINING PROTEIN"/>
    <property type="match status" value="1"/>
</dbReference>
<organism evidence="4 5">
    <name type="scientific">Clostridium homopropionicum DSM 5847</name>
    <dbReference type="NCBI Taxonomy" id="1121318"/>
    <lineage>
        <taxon>Bacteria</taxon>
        <taxon>Bacillati</taxon>
        <taxon>Bacillota</taxon>
        <taxon>Clostridia</taxon>
        <taxon>Eubacteriales</taxon>
        <taxon>Clostridiaceae</taxon>
        <taxon>Clostridium</taxon>
    </lineage>
</organism>
<keyword evidence="5" id="KW-1185">Reference proteome</keyword>
<dbReference type="AlphaFoldDB" id="A0A0L6ZCW5"/>